<dbReference type="InterPro" id="IPR014016">
    <property type="entry name" value="UvrD-like_ATP-bd"/>
</dbReference>
<feature type="region of interest" description="Disordered" evidence="16">
    <location>
        <begin position="725"/>
        <end position="752"/>
    </location>
</feature>
<dbReference type="Gene3D" id="1.10.10.160">
    <property type="match status" value="1"/>
</dbReference>
<feature type="compositionally biased region" description="Basic and acidic residues" evidence="16">
    <location>
        <begin position="347"/>
        <end position="357"/>
    </location>
</feature>
<comment type="catalytic activity">
    <reaction evidence="14">
        <text>ATP + H2O = ADP + phosphate + H(+)</text>
        <dbReference type="Rhea" id="RHEA:13065"/>
        <dbReference type="ChEBI" id="CHEBI:15377"/>
        <dbReference type="ChEBI" id="CHEBI:15378"/>
        <dbReference type="ChEBI" id="CHEBI:30616"/>
        <dbReference type="ChEBI" id="CHEBI:43474"/>
        <dbReference type="ChEBI" id="CHEBI:456216"/>
        <dbReference type="EC" id="5.6.2.4"/>
    </reaction>
</comment>
<evidence type="ECO:0000256" key="10">
    <source>
        <dbReference type="ARBA" id="ARBA00023204"/>
    </source>
</evidence>
<gene>
    <name evidence="19" type="ORF">FK219_000330</name>
</gene>
<evidence type="ECO:0000256" key="12">
    <source>
        <dbReference type="ARBA" id="ARBA00034617"/>
    </source>
</evidence>
<keyword evidence="6 15" id="KW-0347">Helicase</keyword>
<dbReference type="GO" id="GO:0043138">
    <property type="term" value="F:3'-5' DNA helicase activity"/>
    <property type="evidence" value="ECO:0007669"/>
    <property type="project" value="UniProtKB-EC"/>
</dbReference>
<dbReference type="Gene3D" id="3.40.50.300">
    <property type="entry name" value="P-loop containing nucleotide triphosphate hydrolases"/>
    <property type="match status" value="2"/>
</dbReference>
<dbReference type="SUPFAM" id="SSF52540">
    <property type="entry name" value="P-loop containing nucleoside triphosphate hydrolases"/>
    <property type="match status" value="1"/>
</dbReference>
<evidence type="ECO:0000313" key="20">
    <source>
        <dbReference type="Proteomes" id="UP000818266"/>
    </source>
</evidence>
<reference evidence="19 20" key="1">
    <citation type="submission" date="2020-03" db="EMBL/GenBank/DDBJ databases">
        <title>Chryseoglobus sp. isolated from a deep-sea seamount.</title>
        <authorList>
            <person name="Zhang D.-C."/>
        </authorList>
    </citation>
    <scope>NUCLEOTIDE SEQUENCE [LARGE SCALE GENOMIC DNA]</scope>
    <source>
        <strain evidence="19 20">KN1116</strain>
    </source>
</reference>
<dbReference type="GO" id="GO:0000725">
    <property type="term" value="P:recombinational repair"/>
    <property type="evidence" value="ECO:0007669"/>
    <property type="project" value="TreeGrafter"/>
</dbReference>
<comment type="similarity">
    <text evidence="1">Belongs to the helicase family. UvrD subfamily.</text>
</comment>
<keyword evidence="4" id="KW-0227">DNA damage</keyword>
<dbReference type="GO" id="GO:0005524">
    <property type="term" value="F:ATP binding"/>
    <property type="evidence" value="ECO:0007669"/>
    <property type="project" value="UniProtKB-UniRule"/>
</dbReference>
<keyword evidence="5 15" id="KW-0378">Hydrolase</keyword>
<dbReference type="GO" id="GO:0005829">
    <property type="term" value="C:cytosol"/>
    <property type="evidence" value="ECO:0007669"/>
    <property type="project" value="TreeGrafter"/>
</dbReference>
<dbReference type="AlphaFoldDB" id="A0A9E5MGX1"/>
<keyword evidence="11" id="KW-0413">Isomerase</keyword>
<evidence type="ECO:0000256" key="14">
    <source>
        <dbReference type="ARBA" id="ARBA00048988"/>
    </source>
</evidence>
<dbReference type="Gene3D" id="3.90.320.10">
    <property type="match status" value="1"/>
</dbReference>
<feature type="domain" description="UvrD-like helicase ATP-binding" evidence="17">
    <location>
        <begin position="17"/>
        <end position="331"/>
    </location>
</feature>
<keyword evidence="20" id="KW-1185">Reference proteome</keyword>
<dbReference type="PANTHER" id="PTHR11070:SF59">
    <property type="entry name" value="DNA 3'-5' HELICASE"/>
    <property type="match status" value="1"/>
</dbReference>
<dbReference type="InterPro" id="IPR011335">
    <property type="entry name" value="Restrct_endonuc-II-like"/>
</dbReference>
<dbReference type="InterPro" id="IPR003593">
    <property type="entry name" value="AAA+_ATPase"/>
</dbReference>
<dbReference type="RefSeq" id="WP_152581910.1">
    <property type="nucleotide sequence ID" value="NZ_VIKT02000001.1"/>
</dbReference>
<dbReference type="Pfam" id="PF12705">
    <property type="entry name" value="PDDEXK_1"/>
    <property type="match status" value="1"/>
</dbReference>
<keyword evidence="9" id="KW-0238">DNA-binding</keyword>
<feature type="compositionally biased region" description="Basic and acidic residues" evidence="16">
    <location>
        <begin position="728"/>
        <end position="749"/>
    </location>
</feature>
<accession>A0A9E5MGX1</accession>
<keyword evidence="3 15" id="KW-0547">Nucleotide-binding</keyword>
<evidence type="ECO:0000256" key="4">
    <source>
        <dbReference type="ARBA" id="ARBA00022763"/>
    </source>
</evidence>
<dbReference type="InterPro" id="IPR014017">
    <property type="entry name" value="DNA_helicase_UvrD-like_C"/>
</dbReference>
<sequence length="1105" mass="117344">MTALDAAPPAQLAHPVSLDASQEAVLDARLGPGAVVLGAPGTGKTATVVELVAHAIQVDGLDPERVLVLTPSRRSATALRDRLALRLAGPASVLPGPLARSIASYAFGVVQADARLTGTQEPRLLSGADQDSDIAELLDRGELEAVLGAAASPGPTWPEHLGPEVRQLTAFRTELRDVLARLSEHGWGTDDLRAAAARLDRPEWAAVADFADEYRDSLGGARLGQQDPAELVRAAVGLLADPHPAAPEAPSLVILDDAHDATPSGFDLLAALAARGATVIALGDPDVATNTFRGAEPESLTRLAGLPTLVLETAHRQSPTLRALTVQLTSRIGAAAAGAQRRARPGHSVEPRGDERSGAGAEAPELGGPLLALTASSPARERTLIADVLRERHLIDGVPWSRMAVIVRSGALVPPLVRALALAEVPVRSTAPGRPLREHPAARALIRHVDLGVGRAPLTAEAATELLLGPLGGLDRVDLRRLRRALRAEELAGDGARTADELLVEALAAPDRLATIDHRVARRAARLARTLARIGERHAEGATVDELLWIAWDDARVVERWQREAVAGGTTGGEADRALDAVVAVFTTATVIVDTVPEATVETFLSRVLDSDVADDLLAPARTTEAVLVTSPSAAAGLEVDVVVVANVLDGVWPDLRLRGSLLHAPLLSRVARGLPTGDLDERRLVLEDELRMFALAISRARRQVVVTASSGEDEQPSALHEIVAEASDDRGPRRDGAEYAAPPRRDGAEYAGPPRRVIRARSLRRTVGQLRRVLTDPHESHDRRAEAATALARLAAERVPGADPDDWWGLLEVSTEAPLFIEEETVGLSPSKIESIERSPLDWFLDTIAPGESTPAMGIGTIVHWALESLSAEVLDPAAPPAVGVEEVWAAIEARWSELSFESPWLAEQQHRLARRYAVGLADYLRDAAAEGRAAVAAEQRFAVQVDRVQVRGIVDRMEVGAEGALRIIDLKTGRPETNAAKVAANAQLGAYQLAFADGAFDEALEEALRPLRESGALDPAAPVTAGGAVLLYVREGKGDQSYREAVQAVLDDEALEAFRDRLRLALAAITVDQLAGPRTVGRYDYGSLAHRVHRVPPVTGDDS</sequence>
<keyword evidence="10" id="KW-0234">DNA repair</keyword>
<dbReference type="PANTHER" id="PTHR11070">
    <property type="entry name" value="UVRD / RECB / PCRA DNA HELICASE FAMILY MEMBER"/>
    <property type="match status" value="1"/>
</dbReference>
<dbReference type="Proteomes" id="UP000818266">
    <property type="component" value="Unassembled WGS sequence"/>
</dbReference>
<dbReference type="PROSITE" id="PS51198">
    <property type="entry name" value="UVRD_HELICASE_ATP_BIND"/>
    <property type="match status" value="1"/>
</dbReference>
<dbReference type="InterPro" id="IPR013986">
    <property type="entry name" value="DExx_box_DNA_helicase_dom_sf"/>
</dbReference>
<evidence type="ECO:0000256" key="2">
    <source>
        <dbReference type="ARBA" id="ARBA00022722"/>
    </source>
</evidence>
<keyword evidence="8 15" id="KW-0067">ATP-binding</keyword>
<dbReference type="SMART" id="SM00382">
    <property type="entry name" value="AAA"/>
    <property type="match status" value="1"/>
</dbReference>
<dbReference type="OrthoDB" id="5240387at2"/>
<name>A0A9E5MGX1_9MICO</name>
<dbReference type="SUPFAM" id="SSF52980">
    <property type="entry name" value="Restriction endonuclease-like"/>
    <property type="match status" value="1"/>
</dbReference>
<feature type="domain" description="UvrD-like helicase C-terminal" evidence="18">
    <location>
        <begin position="330"/>
        <end position="637"/>
    </location>
</feature>
<dbReference type="InterPro" id="IPR038726">
    <property type="entry name" value="PDDEXK_AddAB-type"/>
</dbReference>
<dbReference type="Pfam" id="PF00580">
    <property type="entry name" value="UvrD-helicase"/>
    <property type="match status" value="1"/>
</dbReference>
<evidence type="ECO:0000256" key="9">
    <source>
        <dbReference type="ARBA" id="ARBA00023125"/>
    </source>
</evidence>
<keyword evidence="7" id="KW-0269">Exonuclease</keyword>
<evidence type="ECO:0000256" key="3">
    <source>
        <dbReference type="ARBA" id="ARBA00022741"/>
    </source>
</evidence>
<dbReference type="Gene3D" id="1.10.486.10">
    <property type="entry name" value="PCRA, domain 4"/>
    <property type="match status" value="1"/>
</dbReference>
<evidence type="ECO:0000256" key="1">
    <source>
        <dbReference type="ARBA" id="ARBA00009922"/>
    </source>
</evidence>
<organism evidence="19 20">
    <name type="scientific">Microcella pacifica</name>
    <dbReference type="NCBI Taxonomy" id="2591847"/>
    <lineage>
        <taxon>Bacteria</taxon>
        <taxon>Bacillati</taxon>
        <taxon>Actinomycetota</taxon>
        <taxon>Actinomycetes</taxon>
        <taxon>Micrococcales</taxon>
        <taxon>Microbacteriaceae</taxon>
        <taxon>Microcella</taxon>
    </lineage>
</organism>
<dbReference type="GO" id="GO:0004527">
    <property type="term" value="F:exonuclease activity"/>
    <property type="evidence" value="ECO:0007669"/>
    <property type="project" value="UniProtKB-KW"/>
</dbReference>
<dbReference type="InterPro" id="IPR000212">
    <property type="entry name" value="DNA_helicase_UvrD/REP"/>
</dbReference>
<evidence type="ECO:0000256" key="6">
    <source>
        <dbReference type="ARBA" id="ARBA00022806"/>
    </source>
</evidence>
<dbReference type="GO" id="GO:0003677">
    <property type="term" value="F:DNA binding"/>
    <property type="evidence" value="ECO:0007669"/>
    <property type="project" value="UniProtKB-KW"/>
</dbReference>
<evidence type="ECO:0000259" key="17">
    <source>
        <dbReference type="PROSITE" id="PS51198"/>
    </source>
</evidence>
<evidence type="ECO:0000256" key="15">
    <source>
        <dbReference type="PROSITE-ProRule" id="PRU00560"/>
    </source>
</evidence>
<dbReference type="EMBL" id="VIKT02000001">
    <property type="protein sequence ID" value="NHF61700.1"/>
    <property type="molecule type" value="Genomic_DNA"/>
</dbReference>
<evidence type="ECO:0000256" key="5">
    <source>
        <dbReference type="ARBA" id="ARBA00022801"/>
    </source>
</evidence>
<comment type="caution">
    <text evidence="19">The sequence shown here is derived from an EMBL/GenBank/DDBJ whole genome shotgun (WGS) entry which is preliminary data.</text>
</comment>
<dbReference type="InterPro" id="IPR027417">
    <property type="entry name" value="P-loop_NTPase"/>
</dbReference>
<keyword evidence="2" id="KW-0540">Nuclease</keyword>
<evidence type="ECO:0000259" key="18">
    <source>
        <dbReference type="PROSITE" id="PS51217"/>
    </source>
</evidence>
<evidence type="ECO:0000256" key="16">
    <source>
        <dbReference type="SAM" id="MobiDB-lite"/>
    </source>
</evidence>
<evidence type="ECO:0000256" key="8">
    <source>
        <dbReference type="ARBA" id="ARBA00022840"/>
    </source>
</evidence>
<dbReference type="PROSITE" id="PS51217">
    <property type="entry name" value="UVRD_HELICASE_CTER"/>
    <property type="match status" value="1"/>
</dbReference>
<feature type="region of interest" description="Disordered" evidence="16">
    <location>
        <begin position="335"/>
        <end position="366"/>
    </location>
</feature>
<evidence type="ECO:0000313" key="19">
    <source>
        <dbReference type="EMBL" id="NHF61700.1"/>
    </source>
</evidence>
<protein>
    <recommendedName>
        <fullName evidence="13">DNA 3'-5' helicase</fullName>
        <ecNumber evidence="13">5.6.2.4</ecNumber>
    </recommendedName>
</protein>
<evidence type="ECO:0000256" key="11">
    <source>
        <dbReference type="ARBA" id="ARBA00023235"/>
    </source>
</evidence>
<evidence type="ECO:0000256" key="7">
    <source>
        <dbReference type="ARBA" id="ARBA00022839"/>
    </source>
</evidence>
<dbReference type="GO" id="GO:0033202">
    <property type="term" value="C:DNA helicase complex"/>
    <property type="evidence" value="ECO:0007669"/>
    <property type="project" value="TreeGrafter"/>
</dbReference>
<dbReference type="InterPro" id="IPR011604">
    <property type="entry name" value="PDDEXK-like_dom_sf"/>
</dbReference>
<proteinExistence type="inferred from homology"/>
<feature type="binding site" evidence="15">
    <location>
        <begin position="38"/>
        <end position="45"/>
    </location>
    <ligand>
        <name>ATP</name>
        <dbReference type="ChEBI" id="CHEBI:30616"/>
    </ligand>
</feature>
<dbReference type="EC" id="5.6.2.4" evidence="13"/>
<evidence type="ECO:0000256" key="13">
    <source>
        <dbReference type="ARBA" id="ARBA00034808"/>
    </source>
</evidence>
<comment type="catalytic activity">
    <reaction evidence="12">
        <text>Couples ATP hydrolysis with the unwinding of duplex DNA by translocating in the 3'-5' direction.</text>
        <dbReference type="EC" id="5.6.2.4"/>
    </reaction>
</comment>